<dbReference type="GO" id="GO:0006430">
    <property type="term" value="P:lysyl-tRNA aminoacylation"/>
    <property type="evidence" value="ECO:0007669"/>
    <property type="project" value="TreeGrafter"/>
</dbReference>
<proteinExistence type="predicted"/>
<keyword evidence="6" id="KW-0648">Protein biosynthesis</keyword>
<dbReference type="PANTHER" id="PTHR42918">
    <property type="entry name" value="LYSYL-TRNA SYNTHETASE"/>
    <property type="match status" value="1"/>
</dbReference>
<dbReference type="SUPFAM" id="SSF55681">
    <property type="entry name" value="Class II aaRS and biotin synthetases"/>
    <property type="match status" value="1"/>
</dbReference>
<keyword evidence="1 6" id="KW-0436">Ligase</keyword>
<evidence type="ECO:0000313" key="7">
    <source>
        <dbReference type="Proteomes" id="UP000318478"/>
    </source>
</evidence>
<dbReference type="GO" id="GO:0000049">
    <property type="term" value="F:tRNA binding"/>
    <property type="evidence" value="ECO:0007669"/>
    <property type="project" value="TreeGrafter"/>
</dbReference>
<evidence type="ECO:0000256" key="2">
    <source>
        <dbReference type="ARBA" id="ARBA00022741"/>
    </source>
</evidence>
<dbReference type="InterPro" id="IPR004364">
    <property type="entry name" value="Aa-tRNA-synt_II"/>
</dbReference>
<dbReference type="GO" id="GO:0003746">
    <property type="term" value="F:translation elongation factor activity"/>
    <property type="evidence" value="ECO:0007669"/>
    <property type="project" value="UniProtKB-KW"/>
</dbReference>
<organism evidence="6 7">
    <name type="scientific">Posidoniimonas polymericola</name>
    <dbReference type="NCBI Taxonomy" id="2528002"/>
    <lineage>
        <taxon>Bacteria</taxon>
        <taxon>Pseudomonadati</taxon>
        <taxon>Planctomycetota</taxon>
        <taxon>Planctomycetia</taxon>
        <taxon>Pirellulales</taxon>
        <taxon>Lacipirellulaceae</taxon>
        <taxon>Posidoniimonas</taxon>
    </lineage>
</organism>
<evidence type="ECO:0000256" key="1">
    <source>
        <dbReference type="ARBA" id="ARBA00022598"/>
    </source>
</evidence>
<dbReference type="PROSITE" id="PS50862">
    <property type="entry name" value="AA_TRNA_LIGASE_II"/>
    <property type="match status" value="1"/>
</dbReference>
<dbReference type="Pfam" id="PF00152">
    <property type="entry name" value="tRNA-synt_2"/>
    <property type="match status" value="1"/>
</dbReference>
<dbReference type="EC" id="6.3.1.-" evidence="6"/>
<feature type="region of interest" description="Disordered" evidence="4">
    <location>
        <begin position="88"/>
        <end position="121"/>
    </location>
</feature>
<keyword evidence="6" id="KW-0251">Elongation factor</keyword>
<reference evidence="6 7" key="1">
    <citation type="submission" date="2019-02" db="EMBL/GenBank/DDBJ databases">
        <title>Deep-cultivation of Planctomycetes and their phenomic and genomic characterization uncovers novel biology.</title>
        <authorList>
            <person name="Wiegand S."/>
            <person name="Jogler M."/>
            <person name="Boedeker C."/>
            <person name="Pinto D."/>
            <person name="Vollmers J."/>
            <person name="Rivas-Marin E."/>
            <person name="Kohn T."/>
            <person name="Peeters S.H."/>
            <person name="Heuer A."/>
            <person name="Rast P."/>
            <person name="Oberbeckmann S."/>
            <person name="Bunk B."/>
            <person name="Jeske O."/>
            <person name="Meyerdierks A."/>
            <person name="Storesund J.E."/>
            <person name="Kallscheuer N."/>
            <person name="Luecker S."/>
            <person name="Lage O.M."/>
            <person name="Pohl T."/>
            <person name="Merkel B.J."/>
            <person name="Hornburger P."/>
            <person name="Mueller R.-W."/>
            <person name="Bruemmer F."/>
            <person name="Labrenz M."/>
            <person name="Spormann A.M."/>
            <person name="Op Den Camp H."/>
            <person name="Overmann J."/>
            <person name="Amann R."/>
            <person name="Jetten M.S.M."/>
            <person name="Mascher T."/>
            <person name="Medema M.H."/>
            <person name="Devos D.P."/>
            <person name="Kaster A.-K."/>
            <person name="Ovreas L."/>
            <person name="Rohde M."/>
            <person name="Galperin M.Y."/>
            <person name="Jogler C."/>
        </authorList>
    </citation>
    <scope>NUCLEOTIDE SEQUENCE [LARGE SCALE GENOMIC DNA]</scope>
    <source>
        <strain evidence="6 7">Pla123a</strain>
    </source>
</reference>
<protein>
    <submittedName>
        <fullName evidence="6">Elongation factor P--(R)-beta-lysine ligase</fullName>
        <ecNumber evidence="6">6.3.1.-</ecNumber>
    </submittedName>
</protein>
<keyword evidence="3" id="KW-0067">ATP-binding</keyword>
<dbReference type="Gene3D" id="3.30.930.10">
    <property type="entry name" value="Bira Bifunctional Protein, Domain 2"/>
    <property type="match status" value="1"/>
</dbReference>
<dbReference type="GO" id="GO:0004824">
    <property type="term" value="F:lysine-tRNA ligase activity"/>
    <property type="evidence" value="ECO:0007669"/>
    <property type="project" value="TreeGrafter"/>
</dbReference>
<keyword evidence="7" id="KW-1185">Reference proteome</keyword>
<evidence type="ECO:0000313" key="6">
    <source>
        <dbReference type="EMBL" id="TWT85781.1"/>
    </source>
</evidence>
<dbReference type="InterPro" id="IPR006195">
    <property type="entry name" value="aa-tRNA-synth_II"/>
</dbReference>
<name>A0A5C5ZFZ3_9BACT</name>
<comment type="caution">
    <text evidence="6">The sequence shown here is derived from an EMBL/GenBank/DDBJ whole genome shotgun (WGS) entry which is preliminary data.</text>
</comment>
<sequence>MGDKTPTQPMKPEYLRAKSELLDQLREFFHGRGFAEVVTPIESREVIPERHIELFKFDGAKGDWLAAGPMPTRGAGGEAACLSPFAEPRAEIGGEGNGDGHAGLHPARQGKNGPAASQSPFSSSVYLQASPEMAMKQLLCRGSGPIFQFAKAFRAEERGPLHSPEFTMLEWYRPGHDMAAGVDLLDELIQATLSPVPCKRTSYRDAIMEHAGCDPFDAAAVQEVAAGLIDGTVNDTDELLDEFLNVLLATRVEPHLGAELPEIVYHYPASQSALAQTAIDDHGHAVAERFELYYRGVELANGYHELTDAAVLRRRLIEANQGRTADGREPLPLPEEMLALMESPGLPPCAGVALGFDRLLMQKVGAESIDEVL</sequence>
<dbReference type="Proteomes" id="UP000318478">
    <property type="component" value="Unassembled WGS sequence"/>
</dbReference>
<evidence type="ECO:0000256" key="3">
    <source>
        <dbReference type="ARBA" id="ARBA00022840"/>
    </source>
</evidence>
<feature type="domain" description="Aminoacyl-transfer RNA synthetases class-II family profile" evidence="5">
    <location>
        <begin position="15"/>
        <end position="373"/>
    </location>
</feature>
<evidence type="ECO:0000256" key="4">
    <source>
        <dbReference type="SAM" id="MobiDB-lite"/>
    </source>
</evidence>
<dbReference type="OrthoDB" id="9802326at2"/>
<gene>
    <name evidence="6" type="primary">epmA</name>
    <name evidence="6" type="ORF">Pla123a_05880</name>
</gene>
<evidence type="ECO:0000259" key="5">
    <source>
        <dbReference type="PROSITE" id="PS50862"/>
    </source>
</evidence>
<dbReference type="GO" id="GO:0005829">
    <property type="term" value="C:cytosol"/>
    <property type="evidence" value="ECO:0007669"/>
    <property type="project" value="TreeGrafter"/>
</dbReference>
<dbReference type="AlphaFoldDB" id="A0A5C5ZFZ3"/>
<accession>A0A5C5ZFZ3</accession>
<dbReference type="InterPro" id="IPR045864">
    <property type="entry name" value="aa-tRNA-synth_II/BPL/LPL"/>
</dbReference>
<keyword evidence="2" id="KW-0547">Nucleotide-binding</keyword>
<dbReference type="EMBL" id="SJPO01000001">
    <property type="protein sequence ID" value="TWT85781.1"/>
    <property type="molecule type" value="Genomic_DNA"/>
</dbReference>
<dbReference type="GO" id="GO:0005524">
    <property type="term" value="F:ATP binding"/>
    <property type="evidence" value="ECO:0007669"/>
    <property type="project" value="InterPro"/>
</dbReference>
<dbReference type="PANTHER" id="PTHR42918:SF6">
    <property type="entry name" value="ELONGATION FACTOR P--(R)-BETA-LYSINE LIGASE"/>
    <property type="match status" value="1"/>
</dbReference>